<name>A0A0D0D900_9AGAM</name>
<dbReference type="Proteomes" id="UP000054538">
    <property type="component" value="Unassembled WGS sequence"/>
</dbReference>
<dbReference type="HOGENOM" id="CLU_152311_0_0_1"/>
<keyword evidence="2" id="KW-1185">Reference proteome</keyword>
<dbReference type="InParanoid" id="A0A0D0D900"/>
<protein>
    <submittedName>
        <fullName evidence="1">Uncharacterized protein</fullName>
    </submittedName>
</protein>
<sequence>EEFSQAKYCMLNTMRQQDWPEEHISMIRNFWLELENHKYWHGICKFSKNALLIYQGCVWHQWHQTISTPDSFMLTPLNKEHLNSIKRNSRMWHGRCKLK</sequence>
<dbReference type="OrthoDB" id="2676599at2759"/>
<dbReference type="EMBL" id="KN827249">
    <property type="protein sequence ID" value="KIK76889.1"/>
    <property type="molecule type" value="Genomic_DNA"/>
</dbReference>
<proteinExistence type="predicted"/>
<evidence type="ECO:0000313" key="1">
    <source>
        <dbReference type="EMBL" id="KIK76889.1"/>
    </source>
</evidence>
<feature type="non-terminal residue" evidence="1">
    <location>
        <position position="1"/>
    </location>
</feature>
<reference evidence="2" key="2">
    <citation type="submission" date="2015-01" db="EMBL/GenBank/DDBJ databases">
        <title>Evolutionary Origins and Diversification of the Mycorrhizal Mutualists.</title>
        <authorList>
            <consortium name="DOE Joint Genome Institute"/>
            <consortium name="Mycorrhizal Genomics Consortium"/>
            <person name="Kohler A."/>
            <person name="Kuo A."/>
            <person name="Nagy L.G."/>
            <person name="Floudas D."/>
            <person name="Copeland A."/>
            <person name="Barry K.W."/>
            <person name="Cichocki N."/>
            <person name="Veneault-Fourrey C."/>
            <person name="LaButti K."/>
            <person name="Lindquist E.A."/>
            <person name="Lipzen A."/>
            <person name="Lundell T."/>
            <person name="Morin E."/>
            <person name="Murat C."/>
            <person name="Riley R."/>
            <person name="Ohm R."/>
            <person name="Sun H."/>
            <person name="Tunlid A."/>
            <person name="Henrissat B."/>
            <person name="Grigoriev I.V."/>
            <person name="Hibbett D.S."/>
            <person name="Martin F."/>
        </authorList>
    </citation>
    <scope>NUCLEOTIDE SEQUENCE [LARGE SCALE GENOMIC DNA]</scope>
    <source>
        <strain evidence="2">Ve08.2h10</strain>
    </source>
</reference>
<accession>A0A0D0D900</accession>
<reference evidence="1 2" key="1">
    <citation type="submission" date="2014-04" db="EMBL/GenBank/DDBJ databases">
        <authorList>
            <consortium name="DOE Joint Genome Institute"/>
            <person name="Kuo A."/>
            <person name="Kohler A."/>
            <person name="Jargeat P."/>
            <person name="Nagy L.G."/>
            <person name="Floudas D."/>
            <person name="Copeland A."/>
            <person name="Barry K.W."/>
            <person name="Cichocki N."/>
            <person name="Veneault-Fourrey C."/>
            <person name="LaButti K."/>
            <person name="Lindquist E.A."/>
            <person name="Lipzen A."/>
            <person name="Lundell T."/>
            <person name="Morin E."/>
            <person name="Murat C."/>
            <person name="Sun H."/>
            <person name="Tunlid A."/>
            <person name="Henrissat B."/>
            <person name="Grigoriev I.V."/>
            <person name="Hibbett D.S."/>
            <person name="Martin F."/>
            <person name="Nordberg H.P."/>
            <person name="Cantor M.N."/>
            <person name="Hua S.X."/>
        </authorList>
    </citation>
    <scope>NUCLEOTIDE SEQUENCE [LARGE SCALE GENOMIC DNA]</scope>
    <source>
        <strain evidence="1 2">Ve08.2h10</strain>
    </source>
</reference>
<organism evidence="1 2">
    <name type="scientific">Paxillus rubicundulus Ve08.2h10</name>
    <dbReference type="NCBI Taxonomy" id="930991"/>
    <lineage>
        <taxon>Eukaryota</taxon>
        <taxon>Fungi</taxon>
        <taxon>Dikarya</taxon>
        <taxon>Basidiomycota</taxon>
        <taxon>Agaricomycotina</taxon>
        <taxon>Agaricomycetes</taxon>
        <taxon>Agaricomycetidae</taxon>
        <taxon>Boletales</taxon>
        <taxon>Paxilineae</taxon>
        <taxon>Paxillaceae</taxon>
        <taxon>Paxillus</taxon>
    </lineage>
</organism>
<gene>
    <name evidence="1" type="ORF">PAXRUDRAFT_168527</name>
</gene>
<evidence type="ECO:0000313" key="2">
    <source>
        <dbReference type="Proteomes" id="UP000054538"/>
    </source>
</evidence>
<dbReference type="AlphaFoldDB" id="A0A0D0D900"/>